<sequence length="342" mass="38138">MKKNIKGLLIGIMAVLMLLVSCGKDGGGEKDPADKVYDVYLGCDSPEDTVTYILLDKFATLMEEKSNGRIRAKRYSNAKLGGDIELIEALQHGKVTFVVQNTAPQVNFVPELGVFDLPMAFPNIEVARKVLDGPLLDRLKEYHAKQNIKLYGYADQGFREMTSNKKIEKIDDLKGVKIRTMSNPNHIEFWKAVGANPTPMNFGELYIGLQQGVVDAQENPIEATVAAKLYEQQKYVIMTNHVIHALSLIGSPAVIDKMPEDLQKIIDESAKEAIEYARKVADERVEGRLKIVRDSGTEIIEFNQQLYDDMKAAGQTLYDSISNKIGKDLVDLLTEEVKKASN</sequence>
<name>A0A3P1UP16_9FUSO</name>
<dbReference type="PIRSF" id="PIRSF006470">
    <property type="entry name" value="DctB"/>
    <property type="match status" value="1"/>
</dbReference>
<dbReference type="AlphaFoldDB" id="A0A3P1UP16"/>
<dbReference type="OrthoDB" id="89872at2"/>
<reference evidence="5 6" key="1">
    <citation type="submission" date="2018-11" db="EMBL/GenBank/DDBJ databases">
        <title>Genomes From Bacteria Associated with the Canine Oral Cavity: a Test Case for Automated Genome-Based Taxonomic Assignment.</title>
        <authorList>
            <person name="Coil D.A."/>
            <person name="Jospin G."/>
            <person name="Darling A.E."/>
            <person name="Wallis C."/>
            <person name="Davis I.J."/>
            <person name="Harris S."/>
            <person name="Eisen J.A."/>
            <person name="Holcombe L.J."/>
            <person name="O'Flynn C."/>
        </authorList>
    </citation>
    <scope>NUCLEOTIDE SEQUENCE [LARGE SCALE GENOMIC DNA]</scope>
    <source>
        <strain evidence="5 6">OH4460_COT-188</strain>
    </source>
</reference>
<organism evidence="5 6">
    <name type="scientific">Fusobacterium canifelinum</name>
    <dbReference type="NCBI Taxonomy" id="285729"/>
    <lineage>
        <taxon>Bacteria</taxon>
        <taxon>Fusobacteriati</taxon>
        <taxon>Fusobacteriota</taxon>
        <taxon>Fusobacteriia</taxon>
        <taxon>Fusobacteriales</taxon>
        <taxon>Fusobacteriaceae</taxon>
        <taxon>Fusobacterium</taxon>
    </lineage>
</organism>
<evidence type="ECO:0000256" key="1">
    <source>
        <dbReference type="ARBA" id="ARBA00004196"/>
    </source>
</evidence>
<dbReference type="InterPro" id="IPR038404">
    <property type="entry name" value="TRAP_DctP_sf"/>
</dbReference>
<dbReference type="CDD" id="cd13603">
    <property type="entry name" value="PBP2_TRAP_Siap_TeaA_like"/>
    <property type="match status" value="1"/>
</dbReference>
<dbReference type="InterPro" id="IPR018389">
    <property type="entry name" value="DctP_fam"/>
</dbReference>
<evidence type="ECO:0000313" key="5">
    <source>
        <dbReference type="EMBL" id="RRD23120.1"/>
    </source>
</evidence>
<accession>A0A3P1UP16</accession>
<evidence type="ECO:0000256" key="4">
    <source>
        <dbReference type="ARBA" id="ARBA00022729"/>
    </source>
</evidence>
<dbReference type="Gene3D" id="3.40.190.170">
    <property type="entry name" value="Bacterial extracellular solute-binding protein, family 7"/>
    <property type="match status" value="1"/>
</dbReference>
<dbReference type="PROSITE" id="PS51257">
    <property type="entry name" value="PROKAR_LIPOPROTEIN"/>
    <property type="match status" value="1"/>
</dbReference>
<dbReference type="Proteomes" id="UP000281534">
    <property type="component" value="Unassembled WGS sequence"/>
</dbReference>
<dbReference type="PANTHER" id="PTHR33376:SF4">
    <property type="entry name" value="SIALIC ACID-BINDING PERIPLASMIC PROTEIN SIAP"/>
    <property type="match status" value="1"/>
</dbReference>
<comment type="subcellular location">
    <subcellularLocation>
        <location evidence="1">Cell envelope</location>
    </subcellularLocation>
</comment>
<comment type="caution">
    <text evidence="5">The sequence shown here is derived from an EMBL/GenBank/DDBJ whole genome shotgun (WGS) entry which is preliminary data.</text>
</comment>
<dbReference type="Pfam" id="PF03480">
    <property type="entry name" value="DctP"/>
    <property type="match status" value="1"/>
</dbReference>
<dbReference type="RefSeq" id="WP_124797148.1">
    <property type="nucleotide sequence ID" value="NZ_RQYY01000018.1"/>
</dbReference>
<keyword evidence="4" id="KW-0732">Signal</keyword>
<dbReference type="GO" id="GO:0055085">
    <property type="term" value="P:transmembrane transport"/>
    <property type="evidence" value="ECO:0007669"/>
    <property type="project" value="InterPro"/>
</dbReference>
<dbReference type="NCBIfam" id="TIGR00787">
    <property type="entry name" value="dctP"/>
    <property type="match status" value="1"/>
</dbReference>
<keyword evidence="3" id="KW-0813">Transport</keyword>
<dbReference type="EMBL" id="RQYY01000018">
    <property type="protein sequence ID" value="RRD23120.1"/>
    <property type="molecule type" value="Genomic_DNA"/>
</dbReference>
<dbReference type="PANTHER" id="PTHR33376">
    <property type="match status" value="1"/>
</dbReference>
<proteinExistence type="inferred from homology"/>
<evidence type="ECO:0000256" key="2">
    <source>
        <dbReference type="ARBA" id="ARBA00009023"/>
    </source>
</evidence>
<dbReference type="GO" id="GO:0030288">
    <property type="term" value="C:outer membrane-bounded periplasmic space"/>
    <property type="evidence" value="ECO:0007669"/>
    <property type="project" value="InterPro"/>
</dbReference>
<dbReference type="InterPro" id="IPR004682">
    <property type="entry name" value="TRAP_DctP"/>
</dbReference>
<evidence type="ECO:0000313" key="6">
    <source>
        <dbReference type="Proteomes" id="UP000281534"/>
    </source>
</evidence>
<dbReference type="NCBIfam" id="NF037995">
    <property type="entry name" value="TRAP_S1"/>
    <property type="match status" value="1"/>
</dbReference>
<evidence type="ECO:0000256" key="3">
    <source>
        <dbReference type="ARBA" id="ARBA00022448"/>
    </source>
</evidence>
<comment type="similarity">
    <text evidence="2">Belongs to the bacterial solute-binding protein 7 family.</text>
</comment>
<gene>
    <name evidence="5" type="ORF">EII27_08980</name>
</gene>
<protein>
    <submittedName>
        <fullName evidence="5">TRAP transporter substrate-binding protein</fullName>
    </submittedName>
</protein>